<dbReference type="AlphaFoldDB" id="A0A8J3ZQ13"/>
<protein>
    <submittedName>
        <fullName evidence="2">Uncharacterized protein</fullName>
    </submittedName>
</protein>
<reference evidence="2" key="1">
    <citation type="submission" date="2021-01" db="EMBL/GenBank/DDBJ databases">
        <title>Whole genome shotgun sequence of Virgisporangium ochraceum NBRC 16418.</title>
        <authorList>
            <person name="Komaki H."/>
            <person name="Tamura T."/>
        </authorList>
    </citation>
    <scope>NUCLEOTIDE SEQUENCE</scope>
    <source>
        <strain evidence="2">NBRC 16418</strain>
    </source>
</reference>
<comment type="caution">
    <text evidence="2">The sequence shown here is derived from an EMBL/GenBank/DDBJ whole genome shotgun (WGS) entry which is preliminary data.</text>
</comment>
<dbReference type="Proteomes" id="UP000635606">
    <property type="component" value="Unassembled WGS sequence"/>
</dbReference>
<feature type="compositionally biased region" description="Basic and acidic residues" evidence="1">
    <location>
        <begin position="162"/>
        <end position="176"/>
    </location>
</feature>
<evidence type="ECO:0000313" key="2">
    <source>
        <dbReference type="EMBL" id="GIJ66952.1"/>
    </source>
</evidence>
<dbReference type="RefSeq" id="WP_203926919.1">
    <property type="nucleotide sequence ID" value="NZ_BOPH01000022.1"/>
</dbReference>
<sequence length="176" mass="18723">MKTLADLTGATGRPVDLHLMLDLVIPVHDGIQAQGDLIVLPMDDAVGHVTVRSGAAWHEVPPEGVELLRGGAGGNAHTLVADPGTCLWTADVDDTLGLALGAFEALDVAYLLHREHGGTGIAPGRYVVRRQREQGPPAPPRREVAGRPGSAPSGLTQRRAASRREEQRPRSRFVCD</sequence>
<keyword evidence="3" id="KW-1185">Reference proteome</keyword>
<evidence type="ECO:0000256" key="1">
    <source>
        <dbReference type="SAM" id="MobiDB-lite"/>
    </source>
</evidence>
<gene>
    <name evidence="2" type="ORF">Voc01_018690</name>
</gene>
<accession>A0A8J3ZQ13</accession>
<proteinExistence type="predicted"/>
<evidence type="ECO:0000313" key="3">
    <source>
        <dbReference type="Proteomes" id="UP000635606"/>
    </source>
</evidence>
<feature type="region of interest" description="Disordered" evidence="1">
    <location>
        <begin position="132"/>
        <end position="176"/>
    </location>
</feature>
<organism evidence="2 3">
    <name type="scientific">Virgisporangium ochraceum</name>
    <dbReference type="NCBI Taxonomy" id="65505"/>
    <lineage>
        <taxon>Bacteria</taxon>
        <taxon>Bacillati</taxon>
        <taxon>Actinomycetota</taxon>
        <taxon>Actinomycetes</taxon>
        <taxon>Micromonosporales</taxon>
        <taxon>Micromonosporaceae</taxon>
        <taxon>Virgisporangium</taxon>
    </lineage>
</organism>
<name>A0A8J3ZQ13_9ACTN</name>
<dbReference type="EMBL" id="BOPH01000022">
    <property type="protein sequence ID" value="GIJ66952.1"/>
    <property type="molecule type" value="Genomic_DNA"/>
</dbReference>